<keyword evidence="4 5" id="KW-0472">Membrane</keyword>
<accession>A0ABM7MPE5</accession>
<organism evidence="7 8">
    <name type="scientific">Rhodoferax lithotrophicus</name>
    <dbReference type="NCBI Taxonomy" id="2798804"/>
    <lineage>
        <taxon>Bacteria</taxon>
        <taxon>Pseudomonadati</taxon>
        <taxon>Pseudomonadota</taxon>
        <taxon>Betaproteobacteria</taxon>
        <taxon>Burkholderiales</taxon>
        <taxon>Comamonadaceae</taxon>
        <taxon>Rhodoferax</taxon>
    </lineage>
</organism>
<feature type="transmembrane region" description="Helical" evidence="5">
    <location>
        <begin position="32"/>
        <end position="49"/>
    </location>
</feature>
<evidence type="ECO:0000256" key="1">
    <source>
        <dbReference type="ARBA" id="ARBA00004141"/>
    </source>
</evidence>
<evidence type="ECO:0000256" key="5">
    <source>
        <dbReference type="SAM" id="Phobius"/>
    </source>
</evidence>
<sequence>MHTLTRGAAGLRLFVICLVAASVSLPMAWISLGKLMLFLGCLVYFAWSGHKTRDQESHTLWSVRLILVILITFALSLFWSKAPSDIALMALIKHSKLLEVAMLVMLIRNAREARLALLVFFGSQAFLILSSWIMAAGYRVPWATSNTLVPEYKNVVYSTYLDQTLIFAAAAAVFWHLRHQWRKAPWVAGLLAVSAIANNLFLQVGKTGYLASLMVLTLAVMWEIPPKWRITALLVFPVLMAGLMYASSAKFQSKVAQVMTESQSYSQQGDAVGSSGFRLNAWHRSLQAMAEQPLIGHGVGSWTLTVKRIEGPQATNVYGDGLTSNPHQEFLLWGVELGVGGTLLLILLVVALVRDAMQFETPLQRALISVVAVMVLGCSFNSSLYDALIGDFFCVTLGLLLALGVRHQSPACLPDTPAPQKVNA</sequence>
<evidence type="ECO:0000256" key="3">
    <source>
        <dbReference type="ARBA" id="ARBA00022989"/>
    </source>
</evidence>
<evidence type="ECO:0000256" key="2">
    <source>
        <dbReference type="ARBA" id="ARBA00022692"/>
    </source>
</evidence>
<dbReference type="PANTHER" id="PTHR37422">
    <property type="entry name" value="TEICHURONIC ACID BIOSYNTHESIS PROTEIN TUAE"/>
    <property type="match status" value="1"/>
</dbReference>
<feature type="transmembrane region" description="Helical" evidence="5">
    <location>
        <begin position="115"/>
        <end position="135"/>
    </location>
</feature>
<evidence type="ECO:0000313" key="8">
    <source>
        <dbReference type="Proteomes" id="UP000824366"/>
    </source>
</evidence>
<dbReference type="Proteomes" id="UP000824366">
    <property type="component" value="Chromosome"/>
</dbReference>
<dbReference type="InterPro" id="IPR051533">
    <property type="entry name" value="WaaL-like"/>
</dbReference>
<reference evidence="7 8" key="1">
    <citation type="journal article" date="2021" name="Microbiol. Spectr.">
        <title>A Single Bacterium Capable of Oxidation and Reduction of Iron at Circumneutral pH.</title>
        <authorList>
            <person name="Kato S."/>
            <person name="Ohkuma M."/>
        </authorList>
    </citation>
    <scope>NUCLEOTIDE SEQUENCE [LARGE SCALE GENOMIC DNA]</scope>
    <source>
        <strain evidence="7 8">MIZ03</strain>
    </source>
</reference>
<feature type="transmembrane region" description="Helical" evidence="5">
    <location>
        <begin position="61"/>
        <end position="80"/>
    </location>
</feature>
<name>A0ABM7MPE5_9BURK</name>
<keyword evidence="3 5" id="KW-1133">Transmembrane helix</keyword>
<feature type="transmembrane region" description="Helical" evidence="5">
    <location>
        <begin position="155"/>
        <end position="177"/>
    </location>
</feature>
<feature type="transmembrane region" description="Helical" evidence="5">
    <location>
        <begin position="208"/>
        <end position="224"/>
    </location>
</feature>
<evidence type="ECO:0000256" key="4">
    <source>
        <dbReference type="ARBA" id="ARBA00023136"/>
    </source>
</evidence>
<dbReference type="PANTHER" id="PTHR37422:SF13">
    <property type="entry name" value="LIPOPOLYSACCHARIDE BIOSYNTHESIS PROTEIN PA4999-RELATED"/>
    <property type="match status" value="1"/>
</dbReference>
<gene>
    <name evidence="7" type="ORF">MIZ03_3091</name>
</gene>
<feature type="transmembrane region" description="Helical" evidence="5">
    <location>
        <begin position="330"/>
        <end position="353"/>
    </location>
</feature>
<comment type="subcellular location">
    <subcellularLocation>
        <location evidence="1">Membrane</location>
        <topology evidence="1">Multi-pass membrane protein</topology>
    </subcellularLocation>
</comment>
<evidence type="ECO:0000259" key="6">
    <source>
        <dbReference type="Pfam" id="PF04932"/>
    </source>
</evidence>
<dbReference type="EMBL" id="AP024238">
    <property type="protein sequence ID" value="BCO28193.1"/>
    <property type="molecule type" value="Genomic_DNA"/>
</dbReference>
<feature type="transmembrane region" description="Helical" evidence="5">
    <location>
        <begin position="231"/>
        <end position="249"/>
    </location>
</feature>
<feature type="transmembrane region" description="Helical" evidence="5">
    <location>
        <begin position="365"/>
        <end position="382"/>
    </location>
</feature>
<evidence type="ECO:0000313" key="7">
    <source>
        <dbReference type="EMBL" id="BCO28193.1"/>
    </source>
</evidence>
<dbReference type="InterPro" id="IPR007016">
    <property type="entry name" value="O-antigen_ligase-rel_domated"/>
</dbReference>
<protein>
    <recommendedName>
        <fullName evidence="6">O-antigen ligase-related domain-containing protein</fullName>
    </recommendedName>
</protein>
<dbReference type="Pfam" id="PF04932">
    <property type="entry name" value="Wzy_C"/>
    <property type="match status" value="1"/>
</dbReference>
<feature type="domain" description="O-antigen ligase-related" evidence="6">
    <location>
        <begin position="193"/>
        <end position="346"/>
    </location>
</feature>
<proteinExistence type="predicted"/>
<keyword evidence="8" id="KW-1185">Reference proteome</keyword>
<keyword evidence="2 5" id="KW-0812">Transmembrane</keyword>